<dbReference type="OMA" id="YDPDCDH"/>
<dbReference type="CDD" id="cd00191">
    <property type="entry name" value="TY"/>
    <property type="match status" value="1"/>
</dbReference>
<comment type="caution">
    <text evidence="9">Lacks conserved residue(s) required for the propagation of feature annotation.</text>
</comment>
<feature type="domain" description="Thyroglobulin type-1" evidence="12">
    <location>
        <begin position="57"/>
        <end position="130"/>
    </location>
</feature>
<dbReference type="SUPFAM" id="SSF57610">
    <property type="entry name" value="Thyroglobulin type-1 domain"/>
    <property type="match status" value="1"/>
</dbReference>
<feature type="transmembrane region" description="Helical" evidence="10">
    <location>
        <begin position="258"/>
        <end position="284"/>
    </location>
</feature>
<keyword evidence="6 10" id="KW-0472">Membrane</keyword>
<keyword evidence="8" id="KW-0325">Glycoprotein</keyword>
<reference evidence="13" key="1">
    <citation type="submission" date="2025-08" db="UniProtKB">
        <authorList>
            <consortium name="Ensembl"/>
        </authorList>
    </citation>
    <scope>IDENTIFICATION</scope>
</reference>
<sequence length="311" mass="35682">MEPENAVLLLMLVTVSAAQNDCSCLNNKRTHCDFDTSGKCLCRSVGSNHQVDCSTLTSKCLLKKAEMFTVDSKRFPKPSHGYLDNDGIYDPDCEDNGVFKARQCNQTDTCWCVNTAGIRRTEKGDRNLICNELVRTNWIFIEMKHREMNAPFAASEVETILRQIVQDRYYLRSEYIPLIEYQYPYIHIDLKQNATQKSYRDVDIVDVAYYFERDIKHNSIFSSSKAFNLSVNGLPMEVEEILIYYVDEKPPEFSMKRLTAGVSAVAVVIVLAIILGITVLFFIIRRRTGKYEKVEMKGMGEMRRGQNSQLP</sequence>
<evidence type="ECO:0000256" key="3">
    <source>
        <dbReference type="ARBA" id="ARBA00022692"/>
    </source>
</evidence>
<keyword evidence="7" id="KW-1015">Disulfide bond</keyword>
<evidence type="ECO:0000256" key="7">
    <source>
        <dbReference type="ARBA" id="ARBA00023157"/>
    </source>
</evidence>
<evidence type="ECO:0000256" key="4">
    <source>
        <dbReference type="ARBA" id="ARBA00022729"/>
    </source>
</evidence>
<dbReference type="SMART" id="SM00211">
    <property type="entry name" value="TY"/>
    <property type="match status" value="1"/>
</dbReference>
<keyword evidence="14" id="KW-1185">Reference proteome</keyword>
<evidence type="ECO:0000313" key="14">
    <source>
        <dbReference type="Proteomes" id="UP000694392"/>
    </source>
</evidence>
<reference evidence="13" key="2">
    <citation type="submission" date="2025-09" db="UniProtKB">
        <authorList>
            <consortium name="Ensembl"/>
        </authorList>
    </citation>
    <scope>IDENTIFICATION</scope>
</reference>
<dbReference type="InterPro" id="IPR000716">
    <property type="entry name" value="Thyroglobulin_1"/>
</dbReference>
<dbReference type="GeneTree" id="ENSGT00390000018245"/>
<feature type="signal peptide" evidence="11">
    <location>
        <begin position="1"/>
        <end position="18"/>
    </location>
</feature>
<evidence type="ECO:0000256" key="8">
    <source>
        <dbReference type="ARBA" id="ARBA00023180"/>
    </source>
</evidence>
<dbReference type="InterPro" id="IPR049420">
    <property type="entry name" value="EPCAM-Trop-2_C"/>
</dbReference>
<dbReference type="InterPro" id="IPR043406">
    <property type="entry name" value="EPCAM/Trop-2"/>
</dbReference>
<evidence type="ECO:0000256" key="2">
    <source>
        <dbReference type="ARBA" id="ARBA00007669"/>
    </source>
</evidence>
<evidence type="ECO:0000313" key="13">
    <source>
        <dbReference type="Ensembl" id="ENSSPUP00000020357.1"/>
    </source>
</evidence>
<keyword evidence="4 11" id="KW-0732">Signal</keyword>
<dbReference type="InterPro" id="IPR041630">
    <property type="entry name" value="EpCAM_N"/>
</dbReference>
<accession>A0A8D0HH12</accession>
<protein>
    <submittedName>
        <fullName evidence="13">Tumor associated calcium signal transducer 2</fullName>
    </submittedName>
</protein>
<comment type="similarity">
    <text evidence="2">Belongs to the EPCAM family.</text>
</comment>
<keyword evidence="3 10" id="KW-0812">Transmembrane</keyword>
<dbReference type="GO" id="GO:0016020">
    <property type="term" value="C:membrane"/>
    <property type="evidence" value="ECO:0007669"/>
    <property type="project" value="UniProtKB-SubCell"/>
</dbReference>
<evidence type="ECO:0000256" key="10">
    <source>
        <dbReference type="SAM" id="Phobius"/>
    </source>
</evidence>
<dbReference type="InterPro" id="IPR036857">
    <property type="entry name" value="Thyroglobulin_1_sf"/>
</dbReference>
<gene>
    <name evidence="13" type="primary">TACSTD2</name>
</gene>
<dbReference type="PANTHER" id="PTHR14168">
    <property type="entry name" value="TUMOR-ASSOCIATED CALCIUM SIGNAL TRANSDUCER"/>
    <property type="match status" value="1"/>
</dbReference>
<evidence type="ECO:0000256" key="6">
    <source>
        <dbReference type="ARBA" id="ARBA00023136"/>
    </source>
</evidence>
<dbReference type="Pfam" id="PF00086">
    <property type="entry name" value="Thyroglobulin_1"/>
    <property type="match status" value="1"/>
</dbReference>
<dbReference type="PROSITE" id="PS00484">
    <property type="entry name" value="THYROGLOBULIN_1_1"/>
    <property type="match status" value="1"/>
</dbReference>
<dbReference type="Ensembl" id="ENSSPUT00000021680.1">
    <property type="protein sequence ID" value="ENSSPUP00000020357.1"/>
    <property type="gene ID" value="ENSSPUG00000015625.1"/>
</dbReference>
<dbReference type="PANTHER" id="PTHR14168:SF5">
    <property type="entry name" value="TUMOR-ASSOCIATED CALCIUM SIGNAL TRANSDUCER 2"/>
    <property type="match status" value="1"/>
</dbReference>
<dbReference type="PROSITE" id="PS51162">
    <property type="entry name" value="THYROGLOBULIN_1_2"/>
    <property type="match status" value="1"/>
</dbReference>
<name>A0A8D0HH12_SPHPU</name>
<dbReference type="Pfam" id="PF18635">
    <property type="entry name" value="EpCAM_N"/>
    <property type="match status" value="1"/>
</dbReference>
<dbReference type="Gene3D" id="4.10.800.10">
    <property type="entry name" value="Thyroglobulin type-1"/>
    <property type="match status" value="1"/>
</dbReference>
<comment type="subcellular location">
    <subcellularLocation>
        <location evidence="1">Membrane</location>
        <topology evidence="1">Single-pass type I membrane protein</topology>
    </subcellularLocation>
</comment>
<feature type="chain" id="PRO_5034763405" evidence="11">
    <location>
        <begin position="19"/>
        <end position="311"/>
    </location>
</feature>
<evidence type="ECO:0000256" key="9">
    <source>
        <dbReference type="PROSITE-ProRule" id="PRU00500"/>
    </source>
</evidence>
<dbReference type="Proteomes" id="UP000694392">
    <property type="component" value="Unplaced"/>
</dbReference>
<dbReference type="AlphaFoldDB" id="A0A8D0HH12"/>
<evidence type="ECO:0000256" key="1">
    <source>
        <dbReference type="ARBA" id="ARBA00004479"/>
    </source>
</evidence>
<proteinExistence type="inferred from homology"/>
<evidence type="ECO:0000259" key="12">
    <source>
        <dbReference type="PROSITE" id="PS51162"/>
    </source>
</evidence>
<dbReference type="Pfam" id="PF21283">
    <property type="entry name" value="EPCAM-Trop-2_C"/>
    <property type="match status" value="1"/>
</dbReference>
<evidence type="ECO:0000256" key="11">
    <source>
        <dbReference type="SAM" id="SignalP"/>
    </source>
</evidence>
<evidence type="ECO:0000256" key="5">
    <source>
        <dbReference type="ARBA" id="ARBA00022989"/>
    </source>
</evidence>
<organism evidence="13 14">
    <name type="scientific">Sphenodon punctatus</name>
    <name type="common">Tuatara</name>
    <name type="synonym">Hatteria punctata</name>
    <dbReference type="NCBI Taxonomy" id="8508"/>
    <lineage>
        <taxon>Eukaryota</taxon>
        <taxon>Metazoa</taxon>
        <taxon>Chordata</taxon>
        <taxon>Craniata</taxon>
        <taxon>Vertebrata</taxon>
        <taxon>Euteleostomi</taxon>
        <taxon>Lepidosauria</taxon>
        <taxon>Sphenodontia</taxon>
        <taxon>Sphenodontidae</taxon>
        <taxon>Sphenodon</taxon>
    </lineage>
</organism>
<keyword evidence="5 10" id="KW-1133">Transmembrane helix</keyword>